<dbReference type="Gene3D" id="1.10.530.10">
    <property type="match status" value="1"/>
</dbReference>
<dbReference type="EMBL" id="JAENMS010000010">
    <property type="protein sequence ID" value="MBL5936290.1"/>
    <property type="molecule type" value="Genomic_DNA"/>
</dbReference>
<proteinExistence type="predicted"/>
<dbReference type="RefSeq" id="WP_202666222.1">
    <property type="nucleotide sequence ID" value="NZ_JAENMR010000010.1"/>
</dbReference>
<protein>
    <submittedName>
        <fullName evidence="1">Uncharacterized protein</fullName>
    </submittedName>
</protein>
<accession>A0AAP2AGQ4</accession>
<sequence>MEFESLLKCRVTNQSPKWGLVDLFMWKIIPDKLGGGRKYIQRFKSAWVIHNKLSIRSAAERYKLPVELLAGVCWIEVGGDPNIVDRIAFEVRALDWSGPGLIDRNFTVTNPPEKTSFGFVSIQLRTAAKTLGIDVKQLNSQQLIYLAKCIEQDIYNINLVAKHLCQLADYDHLPIKLSIDDARIIGSRYNRGVEPTLEDIKRNSRYGDFIINHWKLFTRLVWA</sequence>
<name>A0AAP2AGQ4_LELAM</name>
<organism evidence="1 2">
    <name type="scientific">Lelliottia amnigena</name>
    <name type="common">Enterobacter amnigenus</name>
    <dbReference type="NCBI Taxonomy" id="61646"/>
    <lineage>
        <taxon>Bacteria</taxon>
        <taxon>Pseudomonadati</taxon>
        <taxon>Pseudomonadota</taxon>
        <taxon>Gammaproteobacteria</taxon>
        <taxon>Enterobacterales</taxon>
        <taxon>Enterobacteriaceae</taxon>
        <taxon>Lelliottia</taxon>
    </lineage>
</organism>
<comment type="caution">
    <text evidence="1">The sequence shown here is derived from an EMBL/GenBank/DDBJ whole genome shotgun (WGS) entry which is preliminary data.</text>
</comment>
<reference evidence="1" key="1">
    <citation type="submission" date="2020-12" db="EMBL/GenBank/DDBJ databases">
        <title>Draft genome sequence of Enterobacter spp., Lelliottia spp. and Serratia spp. isolated from drinking water reservoirs and lakes.</title>
        <authorList>
            <person name="Reitter C."/>
            <person name="Neuhaus K."/>
            <person name="Huegler M."/>
        </authorList>
    </citation>
    <scope>NUCLEOTIDE SEQUENCE</scope>
    <source>
        <strain evidence="1">TZW15</strain>
    </source>
</reference>
<dbReference type="Proteomes" id="UP000653275">
    <property type="component" value="Unassembled WGS sequence"/>
</dbReference>
<dbReference type="AlphaFoldDB" id="A0AAP2AGQ4"/>
<evidence type="ECO:0000313" key="2">
    <source>
        <dbReference type="Proteomes" id="UP000653275"/>
    </source>
</evidence>
<evidence type="ECO:0000313" key="1">
    <source>
        <dbReference type="EMBL" id="MBL5936290.1"/>
    </source>
</evidence>
<gene>
    <name evidence="1" type="ORF">I7V27_17765</name>
</gene>